<dbReference type="AlphaFoldDB" id="U9USE4"/>
<dbReference type="HOGENOM" id="CLU_2942889_0_0_1"/>
<name>U9USE4_RHIID</name>
<proteinExistence type="predicted"/>
<reference evidence="1" key="1">
    <citation type="submission" date="2013-07" db="EMBL/GenBank/DDBJ databases">
        <title>The genome of an arbuscular mycorrhizal fungus provides insights into the evolution of the oldest plant symbiosis.</title>
        <authorList>
            <consortium name="DOE Joint Genome Institute"/>
            <person name="Tisserant E."/>
            <person name="Malbreil M."/>
            <person name="Kuo A."/>
            <person name="Kohler A."/>
            <person name="Symeonidi A."/>
            <person name="Balestrini R."/>
            <person name="Charron P."/>
            <person name="Duensing N."/>
            <person name="Frei-dit-Frey N."/>
            <person name="Gianinazzi-Pearson V."/>
            <person name="Gilbert B."/>
            <person name="Handa Y."/>
            <person name="Hijri M."/>
            <person name="Kaul R."/>
            <person name="Kawaguchi M."/>
            <person name="Krajinski F."/>
            <person name="Lammers P."/>
            <person name="Lapierre D."/>
            <person name="Masclaux F.G."/>
            <person name="Murat C."/>
            <person name="Morin E."/>
            <person name="Ndikumana S."/>
            <person name="Pagni M."/>
            <person name="Petitpierre D."/>
            <person name="Requena N."/>
            <person name="Rosikiewicz P."/>
            <person name="Riley R."/>
            <person name="Saito K."/>
            <person name="San Clemente H."/>
            <person name="Shapiro H."/>
            <person name="van Tuinen D."/>
            <person name="Becard G."/>
            <person name="Bonfante P."/>
            <person name="Paszkowski U."/>
            <person name="Shachar-Hill Y."/>
            <person name="Young J.P."/>
            <person name="Sanders I.R."/>
            <person name="Henrissat B."/>
            <person name="Rensing S.A."/>
            <person name="Grigoriev I.V."/>
            <person name="Corradi N."/>
            <person name="Roux C."/>
            <person name="Martin F."/>
        </authorList>
    </citation>
    <scope>NUCLEOTIDE SEQUENCE</scope>
    <source>
        <strain evidence="1">DAOM 197198</strain>
    </source>
</reference>
<sequence>MTGFFLLYLLELEDAYFINWTPLLLFFEVKLQKVYLFNYLFIVGAGRNRFWIPILKVQKA</sequence>
<dbReference type="EMBL" id="KI274879">
    <property type="protein sequence ID" value="ESA23305.1"/>
    <property type="molecule type" value="Genomic_DNA"/>
</dbReference>
<organism evidence="1">
    <name type="scientific">Rhizophagus irregularis (strain DAOM 181602 / DAOM 197198 / MUCL 43194)</name>
    <name type="common">Arbuscular mycorrhizal fungus</name>
    <name type="synonym">Glomus intraradices</name>
    <dbReference type="NCBI Taxonomy" id="747089"/>
    <lineage>
        <taxon>Eukaryota</taxon>
        <taxon>Fungi</taxon>
        <taxon>Fungi incertae sedis</taxon>
        <taxon>Mucoromycota</taxon>
        <taxon>Glomeromycotina</taxon>
        <taxon>Glomeromycetes</taxon>
        <taxon>Glomerales</taxon>
        <taxon>Glomeraceae</taxon>
        <taxon>Rhizophagus</taxon>
    </lineage>
</organism>
<protein>
    <submittedName>
        <fullName evidence="1">Uncharacterized protein</fullName>
    </submittedName>
</protein>
<evidence type="ECO:0000313" key="1">
    <source>
        <dbReference type="EMBL" id="ESA23305.1"/>
    </source>
</evidence>
<accession>U9USE4</accession>
<gene>
    <name evidence="1" type="ORF">GLOINDRAFT_15575</name>
</gene>